<accession>B4IBH0</accession>
<protein>
    <submittedName>
        <fullName evidence="1">GM15239</fullName>
    </submittedName>
</protein>
<dbReference type="EMBL" id="CH480827">
    <property type="protein sequence ID" value="EDW44728.1"/>
    <property type="molecule type" value="Genomic_DNA"/>
</dbReference>
<sequence length="77" mass="8466">MAAAHCSTKHIDVNKSSNNALMLMQCMAQMALETPCCLRNRKMGNMELGVVGYEVGPGHPDDDADAECWDYVFGHFS</sequence>
<keyword evidence="2" id="KW-1185">Reference proteome</keyword>
<dbReference type="AlphaFoldDB" id="B4IBH0"/>
<name>B4IBH0_DROSE</name>
<gene>
    <name evidence="1" type="primary">Dsec\GM15239</name>
    <name evidence="1" type="ORF">Dsec_GM15239</name>
</gene>
<proteinExistence type="predicted"/>
<evidence type="ECO:0000313" key="1">
    <source>
        <dbReference type="EMBL" id="EDW44728.1"/>
    </source>
</evidence>
<dbReference type="Proteomes" id="UP000001292">
    <property type="component" value="Unassembled WGS sequence"/>
</dbReference>
<dbReference type="HOGENOM" id="CLU_2640754_0_0_1"/>
<reference evidence="1 2" key="1">
    <citation type="journal article" date="2007" name="Nature">
        <title>Evolution of genes and genomes on the Drosophila phylogeny.</title>
        <authorList>
            <consortium name="Drosophila 12 Genomes Consortium"/>
            <person name="Clark A.G."/>
            <person name="Eisen M.B."/>
            <person name="Smith D.R."/>
            <person name="Bergman C.M."/>
            <person name="Oliver B."/>
            <person name="Markow T.A."/>
            <person name="Kaufman T.C."/>
            <person name="Kellis M."/>
            <person name="Gelbart W."/>
            <person name="Iyer V.N."/>
            <person name="Pollard D.A."/>
            <person name="Sackton T.B."/>
            <person name="Larracuente A.M."/>
            <person name="Singh N.D."/>
            <person name="Abad J.P."/>
            <person name="Abt D.N."/>
            <person name="Adryan B."/>
            <person name="Aguade M."/>
            <person name="Akashi H."/>
            <person name="Anderson W.W."/>
            <person name="Aquadro C.F."/>
            <person name="Ardell D.H."/>
            <person name="Arguello R."/>
            <person name="Artieri C.G."/>
            <person name="Barbash D.A."/>
            <person name="Barker D."/>
            <person name="Barsanti P."/>
            <person name="Batterham P."/>
            <person name="Batzoglou S."/>
            <person name="Begun D."/>
            <person name="Bhutkar A."/>
            <person name="Blanco E."/>
            <person name="Bosak S.A."/>
            <person name="Bradley R.K."/>
            <person name="Brand A.D."/>
            <person name="Brent M.R."/>
            <person name="Brooks A.N."/>
            <person name="Brown R.H."/>
            <person name="Butlin R.K."/>
            <person name="Caggese C."/>
            <person name="Calvi B.R."/>
            <person name="Bernardo de Carvalho A."/>
            <person name="Caspi A."/>
            <person name="Castrezana S."/>
            <person name="Celniker S.E."/>
            <person name="Chang J.L."/>
            <person name="Chapple C."/>
            <person name="Chatterji S."/>
            <person name="Chinwalla A."/>
            <person name="Civetta A."/>
            <person name="Clifton S.W."/>
            <person name="Comeron J.M."/>
            <person name="Costello J.C."/>
            <person name="Coyne J.A."/>
            <person name="Daub J."/>
            <person name="David R.G."/>
            <person name="Delcher A.L."/>
            <person name="Delehaunty K."/>
            <person name="Do C.B."/>
            <person name="Ebling H."/>
            <person name="Edwards K."/>
            <person name="Eickbush T."/>
            <person name="Evans J.D."/>
            <person name="Filipski A."/>
            <person name="Findeiss S."/>
            <person name="Freyhult E."/>
            <person name="Fulton L."/>
            <person name="Fulton R."/>
            <person name="Garcia A.C."/>
            <person name="Gardiner A."/>
            <person name="Garfield D.A."/>
            <person name="Garvin B.E."/>
            <person name="Gibson G."/>
            <person name="Gilbert D."/>
            <person name="Gnerre S."/>
            <person name="Godfrey J."/>
            <person name="Good R."/>
            <person name="Gotea V."/>
            <person name="Gravely B."/>
            <person name="Greenberg A.J."/>
            <person name="Griffiths-Jones S."/>
            <person name="Gross S."/>
            <person name="Guigo R."/>
            <person name="Gustafson E.A."/>
            <person name="Haerty W."/>
            <person name="Hahn M.W."/>
            <person name="Halligan D.L."/>
            <person name="Halpern A.L."/>
            <person name="Halter G.M."/>
            <person name="Han M.V."/>
            <person name="Heger A."/>
            <person name="Hillier L."/>
            <person name="Hinrichs A.S."/>
            <person name="Holmes I."/>
            <person name="Hoskins R.A."/>
            <person name="Hubisz M.J."/>
            <person name="Hultmark D."/>
            <person name="Huntley M.A."/>
            <person name="Jaffe D.B."/>
            <person name="Jagadeeshan S."/>
            <person name="Jeck W.R."/>
            <person name="Johnson J."/>
            <person name="Jones C.D."/>
            <person name="Jordan W.C."/>
            <person name="Karpen G.H."/>
            <person name="Kataoka E."/>
            <person name="Keightley P.D."/>
            <person name="Kheradpour P."/>
            <person name="Kirkness E.F."/>
            <person name="Koerich L.B."/>
            <person name="Kristiansen K."/>
            <person name="Kudrna D."/>
            <person name="Kulathinal R.J."/>
            <person name="Kumar S."/>
            <person name="Kwok R."/>
            <person name="Lander E."/>
            <person name="Langley C.H."/>
            <person name="Lapoint R."/>
            <person name="Lazzaro B.P."/>
            <person name="Lee S.J."/>
            <person name="Levesque L."/>
            <person name="Li R."/>
            <person name="Lin C.F."/>
            <person name="Lin M.F."/>
            <person name="Lindblad-Toh K."/>
            <person name="Llopart A."/>
            <person name="Long M."/>
            <person name="Low L."/>
            <person name="Lozovsky E."/>
            <person name="Lu J."/>
            <person name="Luo M."/>
            <person name="Machado C.A."/>
            <person name="Makalowski W."/>
            <person name="Marzo M."/>
            <person name="Matsuda M."/>
            <person name="Matzkin L."/>
            <person name="McAllister B."/>
            <person name="McBride C.S."/>
            <person name="McKernan B."/>
            <person name="McKernan K."/>
            <person name="Mendez-Lago M."/>
            <person name="Minx P."/>
            <person name="Mollenhauer M.U."/>
            <person name="Montooth K."/>
            <person name="Mount S.M."/>
            <person name="Mu X."/>
            <person name="Myers E."/>
            <person name="Negre B."/>
            <person name="Newfeld S."/>
            <person name="Nielsen R."/>
            <person name="Noor M.A."/>
            <person name="O'Grady P."/>
            <person name="Pachter L."/>
            <person name="Papaceit M."/>
            <person name="Parisi M.J."/>
            <person name="Parisi M."/>
            <person name="Parts L."/>
            <person name="Pedersen J.S."/>
            <person name="Pesole G."/>
            <person name="Phillippy A.M."/>
            <person name="Ponting C.P."/>
            <person name="Pop M."/>
            <person name="Porcelli D."/>
            <person name="Powell J.R."/>
            <person name="Prohaska S."/>
            <person name="Pruitt K."/>
            <person name="Puig M."/>
            <person name="Quesneville H."/>
            <person name="Ram K.R."/>
            <person name="Rand D."/>
            <person name="Rasmussen M.D."/>
            <person name="Reed L.K."/>
            <person name="Reenan R."/>
            <person name="Reily A."/>
            <person name="Remington K.A."/>
            <person name="Rieger T.T."/>
            <person name="Ritchie M.G."/>
            <person name="Robin C."/>
            <person name="Rogers Y.H."/>
            <person name="Rohde C."/>
            <person name="Rozas J."/>
            <person name="Rubenfield M.J."/>
            <person name="Ruiz A."/>
            <person name="Russo S."/>
            <person name="Salzberg S.L."/>
            <person name="Sanchez-Gracia A."/>
            <person name="Saranga D.J."/>
            <person name="Sato H."/>
            <person name="Schaeffer S.W."/>
            <person name="Schatz M.C."/>
            <person name="Schlenke T."/>
            <person name="Schwartz R."/>
            <person name="Segarra C."/>
            <person name="Singh R.S."/>
            <person name="Sirot L."/>
            <person name="Sirota M."/>
            <person name="Sisneros N.B."/>
            <person name="Smith C.D."/>
            <person name="Smith T.F."/>
            <person name="Spieth J."/>
            <person name="Stage D.E."/>
            <person name="Stark A."/>
            <person name="Stephan W."/>
            <person name="Strausberg R.L."/>
            <person name="Strempel S."/>
            <person name="Sturgill D."/>
            <person name="Sutton G."/>
            <person name="Sutton G.G."/>
            <person name="Tao W."/>
            <person name="Teichmann S."/>
            <person name="Tobari Y.N."/>
            <person name="Tomimura Y."/>
            <person name="Tsolas J.M."/>
            <person name="Valente V.L."/>
            <person name="Venter E."/>
            <person name="Venter J.C."/>
            <person name="Vicario S."/>
            <person name="Vieira F.G."/>
            <person name="Vilella A.J."/>
            <person name="Villasante A."/>
            <person name="Walenz B."/>
            <person name="Wang J."/>
            <person name="Wasserman M."/>
            <person name="Watts T."/>
            <person name="Wilson D."/>
            <person name="Wilson R.K."/>
            <person name="Wing R.A."/>
            <person name="Wolfner M.F."/>
            <person name="Wong A."/>
            <person name="Wong G.K."/>
            <person name="Wu C.I."/>
            <person name="Wu G."/>
            <person name="Yamamoto D."/>
            <person name="Yang H.P."/>
            <person name="Yang S.P."/>
            <person name="Yorke J.A."/>
            <person name="Yoshida K."/>
            <person name="Zdobnov E."/>
            <person name="Zhang P."/>
            <person name="Zhang Y."/>
            <person name="Zimin A.V."/>
            <person name="Baldwin J."/>
            <person name="Abdouelleil A."/>
            <person name="Abdulkadir J."/>
            <person name="Abebe A."/>
            <person name="Abera B."/>
            <person name="Abreu J."/>
            <person name="Acer S.C."/>
            <person name="Aftuck L."/>
            <person name="Alexander A."/>
            <person name="An P."/>
            <person name="Anderson E."/>
            <person name="Anderson S."/>
            <person name="Arachi H."/>
            <person name="Azer M."/>
            <person name="Bachantsang P."/>
            <person name="Barry A."/>
            <person name="Bayul T."/>
            <person name="Berlin A."/>
            <person name="Bessette D."/>
            <person name="Bloom T."/>
            <person name="Blye J."/>
            <person name="Boguslavskiy L."/>
            <person name="Bonnet C."/>
            <person name="Boukhgalter B."/>
            <person name="Bourzgui I."/>
            <person name="Brown A."/>
            <person name="Cahill P."/>
            <person name="Channer S."/>
            <person name="Cheshatsang Y."/>
            <person name="Chuda L."/>
            <person name="Citroen M."/>
            <person name="Collymore A."/>
            <person name="Cooke P."/>
            <person name="Costello M."/>
            <person name="D'Aco K."/>
            <person name="Daza R."/>
            <person name="De Haan G."/>
            <person name="DeGray S."/>
            <person name="DeMaso C."/>
            <person name="Dhargay N."/>
            <person name="Dooley K."/>
            <person name="Dooley E."/>
            <person name="Doricent M."/>
            <person name="Dorje P."/>
            <person name="Dorjee K."/>
            <person name="Dupes A."/>
            <person name="Elong R."/>
            <person name="Falk J."/>
            <person name="Farina A."/>
            <person name="Faro S."/>
            <person name="Ferguson D."/>
            <person name="Fisher S."/>
            <person name="Foley C.D."/>
            <person name="Franke A."/>
            <person name="Friedrich D."/>
            <person name="Gadbois L."/>
            <person name="Gearin G."/>
            <person name="Gearin C.R."/>
            <person name="Giannoukos G."/>
            <person name="Goode T."/>
            <person name="Graham J."/>
            <person name="Grandbois E."/>
            <person name="Grewal S."/>
            <person name="Gyaltsen K."/>
            <person name="Hafez N."/>
            <person name="Hagos B."/>
            <person name="Hall J."/>
            <person name="Henson C."/>
            <person name="Hollinger A."/>
            <person name="Honan T."/>
            <person name="Huard M.D."/>
            <person name="Hughes L."/>
            <person name="Hurhula B."/>
            <person name="Husby M.E."/>
            <person name="Kamat A."/>
            <person name="Kanga B."/>
            <person name="Kashin S."/>
            <person name="Khazanovich D."/>
            <person name="Kisner P."/>
            <person name="Lance K."/>
            <person name="Lara M."/>
            <person name="Lee W."/>
            <person name="Lennon N."/>
            <person name="Letendre F."/>
            <person name="LeVine R."/>
            <person name="Lipovsky A."/>
            <person name="Liu X."/>
            <person name="Liu J."/>
            <person name="Liu S."/>
            <person name="Lokyitsang T."/>
            <person name="Lokyitsang Y."/>
            <person name="Lubonja R."/>
            <person name="Lui A."/>
            <person name="MacDonald P."/>
            <person name="Magnisalis V."/>
            <person name="Maru K."/>
            <person name="Matthews C."/>
            <person name="McCusker W."/>
            <person name="McDonough S."/>
            <person name="Mehta T."/>
            <person name="Meldrim J."/>
            <person name="Meneus L."/>
            <person name="Mihai O."/>
            <person name="Mihalev A."/>
            <person name="Mihova T."/>
            <person name="Mittelman R."/>
            <person name="Mlenga V."/>
            <person name="Montmayeur A."/>
            <person name="Mulrain L."/>
            <person name="Navidi A."/>
            <person name="Naylor J."/>
            <person name="Negash T."/>
            <person name="Nguyen T."/>
            <person name="Nguyen N."/>
            <person name="Nicol R."/>
            <person name="Norbu C."/>
            <person name="Norbu N."/>
            <person name="Novod N."/>
            <person name="O'Neill B."/>
            <person name="Osman S."/>
            <person name="Markiewicz E."/>
            <person name="Oyono O.L."/>
            <person name="Patti C."/>
            <person name="Phunkhang P."/>
            <person name="Pierre F."/>
            <person name="Priest M."/>
            <person name="Raghuraman S."/>
            <person name="Rege F."/>
            <person name="Reyes R."/>
            <person name="Rise C."/>
            <person name="Rogov P."/>
            <person name="Ross K."/>
            <person name="Ryan E."/>
            <person name="Settipalli S."/>
            <person name="Shea T."/>
            <person name="Sherpa N."/>
            <person name="Shi L."/>
            <person name="Shih D."/>
            <person name="Sparrow T."/>
            <person name="Spaulding J."/>
            <person name="Stalker J."/>
            <person name="Stange-Thomann N."/>
            <person name="Stavropoulos S."/>
            <person name="Stone C."/>
            <person name="Strader C."/>
            <person name="Tesfaye S."/>
            <person name="Thomson T."/>
            <person name="Thoulutsang Y."/>
            <person name="Thoulutsang D."/>
            <person name="Topham K."/>
            <person name="Topping I."/>
            <person name="Tsamla T."/>
            <person name="Vassiliev H."/>
            <person name="Vo A."/>
            <person name="Wangchuk T."/>
            <person name="Wangdi T."/>
            <person name="Weiand M."/>
            <person name="Wilkinson J."/>
            <person name="Wilson A."/>
            <person name="Yadav S."/>
            <person name="Young G."/>
            <person name="Yu Q."/>
            <person name="Zembek L."/>
            <person name="Zhong D."/>
            <person name="Zimmer A."/>
            <person name="Zwirko Z."/>
            <person name="Jaffe D.B."/>
            <person name="Alvarez P."/>
            <person name="Brockman W."/>
            <person name="Butler J."/>
            <person name="Chin C."/>
            <person name="Gnerre S."/>
            <person name="Grabherr M."/>
            <person name="Kleber M."/>
            <person name="Mauceli E."/>
            <person name="MacCallum I."/>
        </authorList>
    </citation>
    <scope>NUCLEOTIDE SEQUENCE [LARGE SCALE GENOMIC DNA]</scope>
    <source>
        <strain evidence="2">Rob3c / Tucson 14021-0248.25</strain>
    </source>
</reference>
<organism evidence="2">
    <name type="scientific">Drosophila sechellia</name>
    <name type="common">Fruit fly</name>
    <dbReference type="NCBI Taxonomy" id="7238"/>
    <lineage>
        <taxon>Eukaryota</taxon>
        <taxon>Metazoa</taxon>
        <taxon>Ecdysozoa</taxon>
        <taxon>Arthropoda</taxon>
        <taxon>Hexapoda</taxon>
        <taxon>Insecta</taxon>
        <taxon>Pterygota</taxon>
        <taxon>Neoptera</taxon>
        <taxon>Endopterygota</taxon>
        <taxon>Diptera</taxon>
        <taxon>Brachycera</taxon>
        <taxon>Muscomorpha</taxon>
        <taxon>Ephydroidea</taxon>
        <taxon>Drosophilidae</taxon>
        <taxon>Drosophila</taxon>
        <taxon>Sophophora</taxon>
    </lineage>
</organism>
<evidence type="ECO:0000313" key="2">
    <source>
        <dbReference type="Proteomes" id="UP000001292"/>
    </source>
</evidence>